<evidence type="ECO:0000256" key="1">
    <source>
        <dbReference type="SAM" id="MobiDB-lite"/>
    </source>
</evidence>
<name>A0A7S1ZHI0_TRICV</name>
<feature type="compositionally biased region" description="Low complexity" evidence="1">
    <location>
        <begin position="208"/>
        <end position="220"/>
    </location>
</feature>
<organism evidence="3">
    <name type="scientific">Trieres chinensis</name>
    <name type="common">Marine centric diatom</name>
    <name type="synonym">Odontella sinensis</name>
    <dbReference type="NCBI Taxonomy" id="1514140"/>
    <lineage>
        <taxon>Eukaryota</taxon>
        <taxon>Sar</taxon>
        <taxon>Stramenopiles</taxon>
        <taxon>Ochrophyta</taxon>
        <taxon>Bacillariophyta</taxon>
        <taxon>Mediophyceae</taxon>
        <taxon>Biddulphiophycidae</taxon>
        <taxon>Eupodiscales</taxon>
        <taxon>Parodontellaceae</taxon>
        <taxon>Trieres</taxon>
    </lineage>
</organism>
<evidence type="ECO:0000256" key="2">
    <source>
        <dbReference type="SAM" id="SignalP"/>
    </source>
</evidence>
<gene>
    <name evidence="3" type="ORF">OSIN01602_LOCUS9962</name>
</gene>
<protein>
    <recommendedName>
        <fullName evidence="4">PS II complex 12 kDa extrinsic protein</fullName>
    </recommendedName>
</protein>
<reference evidence="3" key="1">
    <citation type="submission" date="2021-01" db="EMBL/GenBank/DDBJ databases">
        <authorList>
            <person name="Corre E."/>
            <person name="Pelletier E."/>
            <person name="Niang G."/>
            <person name="Scheremetjew M."/>
            <person name="Finn R."/>
            <person name="Kale V."/>
            <person name="Holt S."/>
            <person name="Cochrane G."/>
            <person name="Meng A."/>
            <person name="Brown T."/>
            <person name="Cohen L."/>
        </authorList>
    </citation>
    <scope>NUCLEOTIDE SEQUENCE</scope>
    <source>
        <strain evidence="3">Grunow 1884</strain>
    </source>
</reference>
<evidence type="ECO:0000313" key="3">
    <source>
        <dbReference type="EMBL" id="CAD9339079.1"/>
    </source>
</evidence>
<dbReference type="AlphaFoldDB" id="A0A7S1ZHI0"/>
<evidence type="ECO:0008006" key="4">
    <source>
        <dbReference type="Google" id="ProtNLM"/>
    </source>
</evidence>
<feature type="chain" id="PRO_5031544961" description="PS II complex 12 kDa extrinsic protein" evidence="2">
    <location>
        <begin position="16"/>
        <end position="220"/>
    </location>
</feature>
<feature type="region of interest" description="Disordered" evidence="1">
    <location>
        <begin position="199"/>
        <end position="220"/>
    </location>
</feature>
<proteinExistence type="predicted"/>
<dbReference type="EMBL" id="HBGO01017454">
    <property type="protein sequence ID" value="CAD9339079.1"/>
    <property type="molecule type" value="Transcribed_RNA"/>
</dbReference>
<feature type="signal peptide" evidence="2">
    <location>
        <begin position="1"/>
        <end position="15"/>
    </location>
</feature>
<keyword evidence="2" id="KW-0732">Signal</keyword>
<accession>A0A7S1ZHI0</accession>
<sequence length="220" mass="22118">MKMPIAALLFGSAAAFAPNVRRGAPTVTFMEKGAGGMFDTRNPKSFVHDDPRKSISAAPSFEEYMKMRSGAEKPAATIAPTAPAAPVAKAAPIEGTGRGSYLDSIQGVGRVSSGGGVPSTYLSNIQGPGRNEGGGATGASSYLTALSGAAATSYAAPTAPASSDMPYVPQSAPAAPVAPAYSAPAAPVSEAYGRGSYLDSIQGPGRETYSSDLSSYLSTI</sequence>